<evidence type="ECO:0000313" key="6">
    <source>
        <dbReference type="EMBL" id="SVE13077.1"/>
    </source>
</evidence>
<keyword evidence="5" id="KW-0443">Lipid metabolism</keyword>
<dbReference type="GO" id="GO:0008168">
    <property type="term" value="F:methyltransferase activity"/>
    <property type="evidence" value="ECO:0007669"/>
    <property type="project" value="UniProtKB-KW"/>
</dbReference>
<keyword evidence="4" id="KW-0949">S-adenosyl-L-methionine</keyword>
<dbReference type="Pfam" id="PF02353">
    <property type="entry name" value="CMAS"/>
    <property type="match status" value="1"/>
</dbReference>
<gene>
    <name evidence="6" type="ORF">METZ01_LOCUS465931</name>
</gene>
<evidence type="ECO:0000256" key="1">
    <source>
        <dbReference type="ARBA" id="ARBA00010815"/>
    </source>
</evidence>
<dbReference type="PANTHER" id="PTHR43667">
    <property type="entry name" value="CYCLOPROPANE-FATTY-ACYL-PHOSPHOLIPID SYNTHASE"/>
    <property type="match status" value="1"/>
</dbReference>
<feature type="non-terminal residue" evidence="6">
    <location>
        <position position="217"/>
    </location>
</feature>
<dbReference type="InterPro" id="IPR029063">
    <property type="entry name" value="SAM-dependent_MTases_sf"/>
</dbReference>
<keyword evidence="2" id="KW-0489">Methyltransferase</keyword>
<dbReference type="CDD" id="cd02440">
    <property type="entry name" value="AdoMet_MTases"/>
    <property type="match status" value="1"/>
</dbReference>
<dbReference type="GO" id="GO:0008610">
    <property type="term" value="P:lipid biosynthetic process"/>
    <property type="evidence" value="ECO:0007669"/>
    <property type="project" value="InterPro"/>
</dbReference>
<proteinExistence type="inferred from homology"/>
<dbReference type="EMBL" id="UINC01196179">
    <property type="protein sequence ID" value="SVE13077.1"/>
    <property type="molecule type" value="Genomic_DNA"/>
</dbReference>
<dbReference type="SUPFAM" id="SSF53335">
    <property type="entry name" value="S-adenosyl-L-methionine-dependent methyltransferases"/>
    <property type="match status" value="1"/>
</dbReference>
<dbReference type="PANTHER" id="PTHR43667:SF2">
    <property type="entry name" value="FATTY ACID C-METHYL TRANSFERASE"/>
    <property type="match status" value="1"/>
</dbReference>
<dbReference type="InterPro" id="IPR003333">
    <property type="entry name" value="CMAS"/>
</dbReference>
<evidence type="ECO:0000256" key="3">
    <source>
        <dbReference type="ARBA" id="ARBA00022679"/>
    </source>
</evidence>
<dbReference type="AlphaFoldDB" id="A0A383AZ16"/>
<protein>
    <recommendedName>
        <fullName evidence="7">Cyclopropane-fatty-acyl-phospholipid synthase</fullName>
    </recommendedName>
</protein>
<name>A0A383AZ16_9ZZZZ</name>
<evidence type="ECO:0000256" key="4">
    <source>
        <dbReference type="ARBA" id="ARBA00022691"/>
    </source>
</evidence>
<keyword evidence="3" id="KW-0808">Transferase</keyword>
<comment type="similarity">
    <text evidence="1">Belongs to the CFA/CMAS family.</text>
</comment>
<organism evidence="6">
    <name type="scientific">marine metagenome</name>
    <dbReference type="NCBI Taxonomy" id="408172"/>
    <lineage>
        <taxon>unclassified sequences</taxon>
        <taxon>metagenomes</taxon>
        <taxon>ecological metagenomes</taxon>
    </lineage>
</organism>
<accession>A0A383AZ16</accession>
<sequence>MLISGELGLAESFLQGEWDSPDLTGLFAFGAANNDFLISNIKPPSAMKLLNRLHHCRNANTRDGSRRNIAAHYDLGNDFYRQWLDETMTYSSALFASFDEPLAIAQQGKYHRLAQALILRRGDRILEIGCGWGGFAEIAAQHYGCEVVGLTLSAEQANYARQRMVQLGLSDKVEIRVQDYRDVTDAFDKIVSIEMFEAVGEAYWPTYFDVLRARLTP</sequence>
<dbReference type="Gene3D" id="3.40.50.150">
    <property type="entry name" value="Vaccinia Virus protein VP39"/>
    <property type="match status" value="1"/>
</dbReference>
<dbReference type="InterPro" id="IPR050723">
    <property type="entry name" value="CFA/CMAS"/>
</dbReference>
<evidence type="ECO:0000256" key="2">
    <source>
        <dbReference type="ARBA" id="ARBA00022603"/>
    </source>
</evidence>
<dbReference type="PIRSF" id="PIRSF003085">
    <property type="entry name" value="CMAS"/>
    <property type="match status" value="1"/>
</dbReference>
<reference evidence="6" key="1">
    <citation type="submission" date="2018-05" db="EMBL/GenBank/DDBJ databases">
        <authorList>
            <person name="Lanie J.A."/>
            <person name="Ng W.-L."/>
            <person name="Kazmierczak K.M."/>
            <person name="Andrzejewski T.M."/>
            <person name="Davidsen T.M."/>
            <person name="Wayne K.J."/>
            <person name="Tettelin H."/>
            <person name="Glass J.I."/>
            <person name="Rusch D."/>
            <person name="Podicherti R."/>
            <person name="Tsui H.-C.T."/>
            <person name="Winkler M.E."/>
        </authorList>
    </citation>
    <scope>NUCLEOTIDE SEQUENCE</scope>
</reference>
<dbReference type="GO" id="GO:0032259">
    <property type="term" value="P:methylation"/>
    <property type="evidence" value="ECO:0007669"/>
    <property type="project" value="UniProtKB-KW"/>
</dbReference>
<evidence type="ECO:0008006" key="7">
    <source>
        <dbReference type="Google" id="ProtNLM"/>
    </source>
</evidence>
<evidence type="ECO:0000256" key="5">
    <source>
        <dbReference type="ARBA" id="ARBA00023098"/>
    </source>
</evidence>